<dbReference type="EMBL" id="JAUTXU010000106">
    <property type="protein sequence ID" value="KAK3707819.1"/>
    <property type="molecule type" value="Genomic_DNA"/>
</dbReference>
<gene>
    <name evidence="1" type="ORF">LTR37_011821</name>
</gene>
<organism evidence="1 2">
    <name type="scientific">Vermiconidia calcicola</name>
    <dbReference type="NCBI Taxonomy" id="1690605"/>
    <lineage>
        <taxon>Eukaryota</taxon>
        <taxon>Fungi</taxon>
        <taxon>Dikarya</taxon>
        <taxon>Ascomycota</taxon>
        <taxon>Pezizomycotina</taxon>
        <taxon>Dothideomycetes</taxon>
        <taxon>Dothideomycetidae</taxon>
        <taxon>Mycosphaerellales</taxon>
        <taxon>Extremaceae</taxon>
        <taxon>Vermiconidia</taxon>
    </lineage>
</organism>
<evidence type="ECO:0000313" key="1">
    <source>
        <dbReference type="EMBL" id="KAK3707819.1"/>
    </source>
</evidence>
<name>A0ACC3N0U3_9PEZI</name>
<reference evidence="1" key="1">
    <citation type="submission" date="2023-07" db="EMBL/GenBank/DDBJ databases">
        <title>Black Yeasts Isolated from many extreme environments.</title>
        <authorList>
            <person name="Coleine C."/>
            <person name="Stajich J.E."/>
            <person name="Selbmann L."/>
        </authorList>
    </citation>
    <scope>NUCLEOTIDE SEQUENCE</scope>
    <source>
        <strain evidence="1">CCFEE 5714</strain>
    </source>
</reference>
<sequence length="372" mass="41081">MWRQLAPFIRTTFLFPALWEWLLYGDMAFHNADIIARIPDSRRLRSFNVRKDGSILIAASNADTKFDTPVYTTLYLIASPQAHGSESIVLTSFPYNVASMVELGSGSDVFALVAVYDSITNKAAAIHILGLRDLDLQTPKYNIANFKLVDFPSRAPGLSGSCLLTPNTMLVADAATACMWRVDSDCEGSGPEVRKWLAHPLLRVPRGANRELRVGLEYNDRDCHVYFTSPGSQLLARVKVDEMTLSPASDVEVVARGLHGACALLLDAQNEYVYAANNEKKVLERISIPRDMGQKLGQSKQALSLAGSVYPGLLAGAWCSTNETGRAAYLAIRSQFLSNVMDRSSYANDYLQIVSEQEHNDNAVTRVLKVWL</sequence>
<dbReference type="Proteomes" id="UP001281147">
    <property type="component" value="Unassembled WGS sequence"/>
</dbReference>
<evidence type="ECO:0000313" key="2">
    <source>
        <dbReference type="Proteomes" id="UP001281147"/>
    </source>
</evidence>
<protein>
    <submittedName>
        <fullName evidence="1">Uncharacterized protein</fullName>
    </submittedName>
</protein>
<proteinExistence type="predicted"/>
<keyword evidence="2" id="KW-1185">Reference proteome</keyword>
<comment type="caution">
    <text evidence="1">The sequence shown here is derived from an EMBL/GenBank/DDBJ whole genome shotgun (WGS) entry which is preliminary data.</text>
</comment>
<accession>A0ACC3N0U3</accession>